<evidence type="ECO:0000256" key="5">
    <source>
        <dbReference type="ARBA" id="ARBA00004947"/>
    </source>
</evidence>
<evidence type="ECO:0000313" key="11">
    <source>
        <dbReference type="EMBL" id="SSX14635.1"/>
    </source>
</evidence>
<keyword evidence="9" id="KW-0119">Carbohydrate metabolism</keyword>
<dbReference type="Gene3D" id="3.40.50.720">
    <property type="entry name" value="NAD(P)-binding Rossmann-like Domain"/>
    <property type="match status" value="1"/>
</dbReference>
<dbReference type="InterPro" id="IPR016040">
    <property type="entry name" value="NAD(P)-bd_dom"/>
</dbReference>
<comment type="subunit">
    <text evidence="9">Homodimer.</text>
</comment>
<dbReference type="InterPro" id="IPR005886">
    <property type="entry name" value="UDP_G4E"/>
</dbReference>
<dbReference type="AlphaFoldDB" id="A0A336LDL4"/>
<dbReference type="InterPro" id="IPR036291">
    <property type="entry name" value="NAD(P)-bd_dom_sf"/>
</dbReference>
<dbReference type="OMA" id="CAPVNPY"/>
<comment type="catalytic activity">
    <reaction evidence="2 9">
        <text>UDP-alpha-D-glucose = UDP-alpha-D-galactose</text>
        <dbReference type="Rhea" id="RHEA:22168"/>
        <dbReference type="ChEBI" id="CHEBI:58885"/>
        <dbReference type="ChEBI" id="CHEBI:66914"/>
        <dbReference type="EC" id="5.1.3.2"/>
    </reaction>
</comment>
<dbReference type="EC" id="5.1.3.2" evidence="9"/>
<evidence type="ECO:0000259" key="10">
    <source>
        <dbReference type="Pfam" id="PF16363"/>
    </source>
</evidence>
<evidence type="ECO:0000256" key="2">
    <source>
        <dbReference type="ARBA" id="ARBA00000083"/>
    </source>
</evidence>
<name>A0A336LDL4_CULSO</name>
<protein>
    <recommendedName>
        <fullName evidence="9">UDP-glucose 4-epimerase</fullName>
        <ecNumber evidence="9">5.1.3.2</ecNumber>
    </recommendedName>
</protein>
<dbReference type="Pfam" id="PF16363">
    <property type="entry name" value="GDP_Man_Dehyd"/>
    <property type="match status" value="1"/>
</dbReference>
<dbReference type="VEuPathDB" id="VectorBase:CSON007272"/>
<sequence length="353" mass="39361">MSSKGTILVTGGAGYIGSHTVLELLNEGFSIVVLDNLHNAYMEKDALLPESLNRIVRLTGKNIEFYKADVRNKEDLRAIFQKHEIDAVGHFAALKAVAESCEKPLDYYETNVMGTVALLQVMKEFGVKNFVYSSSATVYGEPEYLPLTEKHPTGRCANPYGKTKYFSEEILKDACKDNNYNVISLRYFNPVGAHASGLIGEDPKDIPNNLMPYICQVAVGIREYLNVYGNDYDTADGTGIRDYIHVVDLAQGHVRAFDKLMRTEVKGFVAYNLGTGIGYSVLDVVKAFCEASNIKLPYKIAPRRDGDLACYYSDPSLAEKELNWKANLGLQQMCQDVWKWQSNNPNGYAGKKL</sequence>
<dbReference type="GO" id="GO:0033499">
    <property type="term" value="P:galactose catabolic process via UDP-galactose, Leloir pathway"/>
    <property type="evidence" value="ECO:0007669"/>
    <property type="project" value="TreeGrafter"/>
</dbReference>
<keyword evidence="6 9" id="KW-0520">NAD</keyword>
<reference evidence="12" key="2">
    <citation type="submission" date="2018-07" db="EMBL/GenBank/DDBJ databases">
        <authorList>
            <person name="Quirk P.G."/>
            <person name="Krulwich T.A."/>
        </authorList>
    </citation>
    <scope>NUCLEOTIDE SEQUENCE</scope>
</reference>
<evidence type="ECO:0000256" key="8">
    <source>
        <dbReference type="ARBA" id="ARBA00023235"/>
    </source>
</evidence>
<comment type="function">
    <text evidence="4">Catalyzes two distinct but analogous reactions: the reversible epimerization of UDP-glucose to UDP-galactose and the reversible epimerization of UDP-N-acetylglucosamine to UDP-N-acetylgalactosamine. The reaction with UDP-Gal plays a critical role in the Leloir pathway of galactose catabolism in which galactose is converted to the glycolytic intermediate glucose 6-phosphate. It contributes to the catabolism of dietary galactose and enables the endogenous biosynthesis of both UDP-Gal and UDP-GalNAc when exogenous sources are limited. Both UDP-sugar interconversions are important in the synthesis of glycoproteins and glycolipids.</text>
</comment>
<comment type="pathway">
    <text evidence="5 9">Carbohydrate metabolism; galactose metabolism.</text>
</comment>
<evidence type="ECO:0000256" key="3">
    <source>
        <dbReference type="ARBA" id="ARBA00001911"/>
    </source>
</evidence>
<evidence type="ECO:0000256" key="9">
    <source>
        <dbReference type="RuleBase" id="RU366046"/>
    </source>
</evidence>
<comment type="cofactor">
    <cofactor evidence="3 9">
        <name>NAD(+)</name>
        <dbReference type="ChEBI" id="CHEBI:57540"/>
    </cofactor>
</comment>
<dbReference type="UniPathway" id="UPA00214"/>
<proteinExistence type="inferred from homology"/>
<evidence type="ECO:0000256" key="1">
    <source>
        <dbReference type="ARBA" id="ARBA00000014"/>
    </source>
</evidence>
<comment type="catalytic activity">
    <reaction evidence="1">
        <text>UDP-N-acetyl-alpha-D-glucosamine = UDP-N-acetyl-alpha-D-galactosamine</text>
        <dbReference type="Rhea" id="RHEA:20517"/>
        <dbReference type="ChEBI" id="CHEBI:57705"/>
        <dbReference type="ChEBI" id="CHEBI:67138"/>
        <dbReference type="EC" id="5.1.3.7"/>
    </reaction>
</comment>
<dbReference type="Gene3D" id="3.90.25.10">
    <property type="entry name" value="UDP-galactose 4-epimerase, domain 1"/>
    <property type="match status" value="1"/>
</dbReference>
<comment type="similarity">
    <text evidence="9">Belongs to the NAD(P)-dependent epimerase/dehydratase family.</text>
</comment>
<evidence type="ECO:0000256" key="4">
    <source>
        <dbReference type="ARBA" id="ARBA00002760"/>
    </source>
</evidence>
<dbReference type="PANTHER" id="PTHR43725">
    <property type="entry name" value="UDP-GLUCOSE 4-EPIMERASE"/>
    <property type="match status" value="1"/>
</dbReference>
<dbReference type="PANTHER" id="PTHR43725:SF47">
    <property type="entry name" value="UDP-GLUCOSE 4-EPIMERASE"/>
    <property type="match status" value="1"/>
</dbReference>
<keyword evidence="8 9" id="KW-0413">Isomerase</keyword>
<keyword evidence="7" id="KW-0299">Galactose metabolism</keyword>
<evidence type="ECO:0000313" key="12">
    <source>
        <dbReference type="EMBL" id="SSX34032.1"/>
    </source>
</evidence>
<dbReference type="NCBIfam" id="NF007956">
    <property type="entry name" value="PRK10675.1"/>
    <property type="match status" value="1"/>
</dbReference>
<evidence type="ECO:0000256" key="6">
    <source>
        <dbReference type="ARBA" id="ARBA00023027"/>
    </source>
</evidence>
<gene>
    <name evidence="11" type="primary">CSON007272</name>
</gene>
<feature type="domain" description="NAD(P)-binding" evidence="10">
    <location>
        <begin position="8"/>
        <end position="336"/>
    </location>
</feature>
<accession>A0A336LDL4</accession>
<reference evidence="11" key="1">
    <citation type="submission" date="2018-04" db="EMBL/GenBank/DDBJ databases">
        <authorList>
            <person name="Go L.Y."/>
            <person name="Mitchell J.A."/>
        </authorList>
    </citation>
    <scope>NUCLEOTIDE SEQUENCE</scope>
    <source>
        <tissue evidence="11">Whole organism</tissue>
    </source>
</reference>
<dbReference type="SUPFAM" id="SSF51735">
    <property type="entry name" value="NAD(P)-binding Rossmann-fold domains"/>
    <property type="match status" value="1"/>
</dbReference>
<dbReference type="NCBIfam" id="TIGR01179">
    <property type="entry name" value="galE"/>
    <property type="match status" value="1"/>
</dbReference>
<dbReference type="GO" id="GO:0003978">
    <property type="term" value="F:UDP-glucose 4-epimerase activity"/>
    <property type="evidence" value="ECO:0007669"/>
    <property type="project" value="UniProtKB-UniRule"/>
</dbReference>
<dbReference type="CDD" id="cd05247">
    <property type="entry name" value="UDP_G4E_1_SDR_e"/>
    <property type="match status" value="1"/>
</dbReference>
<organism evidence="11">
    <name type="scientific">Culicoides sonorensis</name>
    <name type="common">Biting midge</name>
    <dbReference type="NCBI Taxonomy" id="179676"/>
    <lineage>
        <taxon>Eukaryota</taxon>
        <taxon>Metazoa</taxon>
        <taxon>Ecdysozoa</taxon>
        <taxon>Arthropoda</taxon>
        <taxon>Hexapoda</taxon>
        <taxon>Insecta</taxon>
        <taxon>Pterygota</taxon>
        <taxon>Neoptera</taxon>
        <taxon>Endopterygota</taxon>
        <taxon>Diptera</taxon>
        <taxon>Nematocera</taxon>
        <taxon>Chironomoidea</taxon>
        <taxon>Ceratopogonidae</taxon>
        <taxon>Ceratopogoninae</taxon>
        <taxon>Culicoides</taxon>
        <taxon>Monoculicoides</taxon>
    </lineage>
</organism>
<dbReference type="GO" id="GO:0005829">
    <property type="term" value="C:cytosol"/>
    <property type="evidence" value="ECO:0007669"/>
    <property type="project" value="TreeGrafter"/>
</dbReference>
<dbReference type="EMBL" id="UFQT01002769">
    <property type="protein sequence ID" value="SSX34032.1"/>
    <property type="molecule type" value="Genomic_DNA"/>
</dbReference>
<dbReference type="GO" id="GO:0003974">
    <property type="term" value="F:UDP-N-acetylglucosamine 4-epimerase activity"/>
    <property type="evidence" value="ECO:0007669"/>
    <property type="project" value="UniProtKB-EC"/>
</dbReference>
<evidence type="ECO:0000256" key="7">
    <source>
        <dbReference type="ARBA" id="ARBA00023144"/>
    </source>
</evidence>
<dbReference type="EMBL" id="UFQS01002769">
    <property type="protein sequence ID" value="SSX14635.1"/>
    <property type="molecule type" value="Genomic_DNA"/>
</dbReference>